<dbReference type="Pfam" id="PF01032">
    <property type="entry name" value="FecCD"/>
    <property type="match status" value="1"/>
</dbReference>
<accession>A0A167ALY1</accession>
<comment type="caution">
    <text evidence="9">The sequence shown here is derived from an EMBL/GenBank/DDBJ whole genome shotgun (WGS) entry which is preliminary data.</text>
</comment>
<name>A0A167ALY1_9GAMM</name>
<keyword evidence="5 8" id="KW-0812">Transmembrane</keyword>
<keyword evidence="6 8" id="KW-1133">Transmembrane helix</keyword>
<evidence type="ECO:0000256" key="1">
    <source>
        <dbReference type="ARBA" id="ARBA00004651"/>
    </source>
</evidence>
<dbReference type="Proteomes" id="UP000076587">
    <property type="component" value="Unassembled WGS sequence"/>
</dbReference>
<dbReference type="PATRIC" id="fig|1365253.3.peg.3596"/>
<dbReference type="PANTHER" id="PTHR30472">
    <property type="entry name" value="FERRIC ENTEROBACTIN TRANSPORT SYSTEM PERMEASE PROTEIN"/>
    <property type="match status" value="1"/>
</dbReference>
<evidence type="ECO:0008006" key="11">
    <source>
        <dbReference type="Google" id="ProtNLM"/>
    </source>
</evidence>
<dbReference type="GO" id="GO:0005886">
    <property type="term" value="C:plasma membrane"/>
    <property type="evidence" value="ECO:0007669"/>
    <property type="project" value="UniProtKB-SubCell"/>
</dbReference>
<dbReference type="AlphaFoldDB" id="A0A167ALY1"/>
<keyword evidence="3" id="KW-0813">Transport</keyword>
<dbReference type="CDD" id="cd06550">
    <property type="entry name" value="TM_ABC_iron-siderophores_like"/>
    <property type="match status" value="1"/>
</dbReference>
<evidence type="ECO:0000256" key="4">
    <source>
        <dbReference type="ARBA" id="ARBA00022475"/>
    </source>
</evidence>
<evidence type="ECO:0000256" key="6">
    <source>
        <dbReference type="ARBA" id="ARBA00022989"/>
    </source>
</evidence>
<feature type="transmembrane region" description="Helical" evidence="8">
    <location>
        <begin position="260"/>
        <end position="287"/>
    </location>
</feature>
<evidence type="ECO:0000313" key="10">
    <source>
        <dbReference type="Proteomes" id="UP000076587"/>
    </source>
</evidence>
<dbReference type="GO" id="GO:0033214">
    <property type="term" value="P:siderophore-iron import into cell"/>
    <property type="evidence" value="ECO:0007669"/>
    <property type="project" value="TreeGrafter"/>
</dbReference>
<evidence type="ECO:0000256" key="2">
    <source>
        <dbReference type="ARBA" id="ARBA00007935"/>
    </source>
</evidence>
<feature type="transmembrane region" description="Helical" evidence="8">
    <location>
        <begin position="107"/>
        <end position="127"/>
    </location>
</feature>
<dbReference type="EMBL" id="AUXT01000181">
    <property type="protein sequence ID" value="KZN45555.1"/>
    <property type="molecule type" value="Genomic_DNA"/>
</dbReference>
<evidence type="ECO:0000256" key="7">
    <source>
        <dbReference type="ARBA" id="ARBA00023136"/>
    </source>
</evidence>
<feature type="transmembrane region" description="Helical" evidence="8">
    <location>
        <begin position="18"/>
        <end position="42"/>
    </location>
</feature>
<feature type="transmembrane region" description="Helical" evidence="8">
    <location>
        <begin position="215"/>
        <end position="239"/>
    </location>
</feature>
<dbReference type="PANTHER" id="PTHR30472:SF37">
    <property type="entry name" value="FE(3+) DICITRATE TRANSPORT SYSTEM PERMEASE PROTEIN FECD-RELATED"/>
    <property type="match status" value="1"/>
</dbReference>
<feature type="transmembrane region" description="Helical" evidence="8">
    <location>
        <begin position="171"/>
        <end position="195"/>
    </location>
</feature>
<gene>
    <name evidence="9" type="ORF">N482_15055</name>
</gene>
<proteinExistence type="inferred from homology"/>
<evidence type="ECO:0000313" key="9">
    <source>
        <dbReference type="EMBL" id="KZN45555.1"/>
    </source>
</evidence>
<organism evidence="9 10">
    <name type="scientific">Pseudoalteromonas luteoviolacea NCIMB 1942</name>
    <dbReference type="NCBI Taxonomy" id="1365253"/>
    <lineage>
        <taxon>Bacteria</taxon>
        <taxon>Pseudomonadati</taxon>
        <taxon>Pseudomonadota</taxon>
        <taxon>Gammaproteobacteria</taxon>
        <taxon>Alteromonadales</taxon>
        <taxon>Pseudoalteromonadaceae</taxon>
        <taxon>Pseudoalteromonas</taxon>
    </lineage>
</organism>
<keyword evidence="7 8" id="KW-0472">Membrane</keyword>
<dbReference type="Gene3D" id="1.10.3470.10">
    <property type="entry name" value="ABC transporter involved in vitamin B12 uptake, BtuC"/>
    <property type="match status" value="1"/>
</dbReference>
<sequence length="357" mass="38258">MNQSFATHTPLSTKAWPFYVLMMVLTALLISLFIAALCMGSVPLSLNEVWQSLKATAILTSESDILWQLRLPRSVLAMVVGVHFALAGLILQAVIRNPLADPSILGVNGGASLAIVLCLLAVDYVQLHLLKLSDAHFDFVWLPTIALLGGVLATGLVLKLSWRQQLQPNQLALNGVAIGAVLNALVMWAILAWGGNRTETSLIWLAGSLYGRDFSQLYLLLPWTFVGVVGCFLLLRHLAILQLDSEAAQTLGLNVKRWRLVSLFIAVALAASATAVTGPLGFVGLIVPHFAKALLARFGLGASLPHLMIMCILSGAALTLAADIASRTLISPLEIPTGTLTTLMGIPILLLLIRRQS</sequence>
<keyword evidence="4" id="KW-1003">Cell membrane</keyword>
<evidence type="ECO:0000256" key="5">
    <source>
        <dbReference type="ARBA" id="ARBA00022692"/>
    </source>
</evidence>
<reference evidence="9 10" key="1">
    <citation type="submission" date="2013-07" db="EMBL/GenBank/DDBJ databases">
        <title>Comparative Genomic and Metabolomic Analysis of Twelve Strains of Pseudoalteromonas luteoviolacea.</title>
        <authorList>
            <person name="Vynne N.G."/>
            <person name="Mansson M."/>
            <person name="Gram L."/>
        </authorList>
    </citation>
    <scope>NUCLEOTIDE SEQUENCE [LARGE SCALE GENOMIC DNA]</scope>
    <source>
        <strain evidence="9 10">NCIMB 1942</strain>
    </source>
</reference>
<dbReference type="GO" id="GO:0022857">
    <property type="term" value="F:transmembrane transporter activity"/>
    <property type="evidence" value="ECO:0007669"/>
    <property type="project" value="InterPro"/>
</dbReference>
<feature type="transmembrane region" description="Helical" evidence="8">
    <location>
        <begin position="307"/>
        <end position="326"/>
    </location>
</feature>
<evidence type="ECO:0000256" key="8">
    <source>
        <dbReference type="SAM" id="Phobius"/>
    </source>
</evidence>
<comment type="subcellular location">
    <subcellularLocation>
        <location evidence="1">Cell membrane</location>
        <topology evidence="1">Multi-pass membrane protein</topology>
    </subcellularLocation>
</comment>
<protein>
    <recommendedName>
        <fullName evidence="11">ABC transporter permease</fullName>
    </recommendedName>
</protein>
<feature type="transmembrane region" description="Helical" evidence="8">
    <location>
        <begin position="75"/>
        <end position="95"/>
    </location>
</feature>
<dbReference type="InterPro" id="IPR000522">
    <property type="entry name" value="ABC_transptr_permease_BtuC"/>
</dbReference>
<dbReference type="FunFam" id="1.10.3470.10:FF:000001">
    <property type="entry name" value="Vitamin B12 ABC transporter permease BtuC"/>
    <property type="match status" value="1"/>
</dbReference>
<evidence type="ECO:0000256" key="3">
    <source>
        <dbReference type="ARBA" id="ARBA00022448"/>
    </source>
</evidence>
<dbReference type="InterPro" id="IPR037294">
    <property type="entry name" value="ABC_BtuC-like"/>
</dbReference>
<dbReference type="SUPFAM" id="SSF81345">
    <property type="entry name" value="ABC transporter involved in vitamin B12 uptake, BtuC"/>
    <property type="match status" value="1"/>
</dbReference>
<dbReference type="RefSeq" id="WP_063378045.1">
    <property type="nucleotide sequence ID" value="NZ_AUXT01000181.1"/>
</dbReference>
<feature type="transmembrane region" description="Helical" evidence="8">
    <location>
        <begin position="139"/>
        <end position="159"/>
    </location>
</feature>
<comment type="similarity">
    <text evidence="2">Belongs to the binding-protein-dependent transport system permease family. FecCD subfamily.</text>
</comment>